<dbReference type="EMBL" id="FR796427">
    <property type="protein sequence ID" value="CAJ08281.1"/>
    <property type="molecule type" value="Genomic_DNA"/>
</dbReference>
<gene>
    <name evidence="1" type="ORF">LMJF_31_0940</name>
</gene>
<dbReference type="GeneID" id="5654022"/>
<name>Q4Q6G9_LEIMA</name>
<protein>
    <submittedName>
        <fullName evidence="1">Uncharacterized protein</fullName>
    </submittedName>
</protein>
<dbReference type="VEuPathDB" id="TriTrypDB:LMJFC_310017100"/>
<dbReference type="KEGG" id="lma:LMJF_31_0940"/>
<sequence length="303" mass="31855">MQAAVVVRACLCDGRRDFSRPAAACRGRTLGHADPGRWQSVAKRCSPRLHAGAHADVSEREGGEQRNGGSAYRGDCGVGIGWGVCLSGENAKATQGSADVEARFPEEAAQQARGASPVAIPLPLNSRLTGILGFFRLLVDIALACLQLRCSTLWGGRRASVAAVTLSTTAGLEVCGSLRLLCRRTTLRRDRQRQRRSQQAGVAAHVAHGVYVVDAGARGGRLPLLRAVLSGRLLQPPHTGAHAAVPAPHVQRVVHVGVPGALGCRARAPAECCQRLCTGVRRQARCRAHAAAHLGCAGRAAPR</sequence>
<keyword evidence="2" id="KW-1185">Reference proteome</keyword>
<dbReference type="HOGENOM" id="CLU_919673_0_0_1"/>
<organism evidence="1 2">
    <name type="scientific">Leishmania major</name>
    <dbReference type="NCBI Taxonomy" id="5664"/>
    <lineage>
        <taxon>Eukaryota</taxon>
        <taxon>Discoba</taxon>
        <taxon>Euglenozoa</taxon>
        <taxon>Kinetoplastea</taxon>
        <taxon>Metakinetoplastina</taxon>
        <taxon>Trypanosomatida</taxon>
        <taxon>Trypanosomatidae</taxon>
        <taxon>Leishmaniinae</taxon>
        <taxon>Leishmania</taxon>
    </lineage>
</organism>
<dbReference type="VEuPathDB" id="TriTrypDB:LmjF.31.0940"/>
<accession>Q4Q6G9</accession>
<dbReference type="RefSeq" id="XP_001685079.1">
    <property type="nucleotide sequence ID" value="XM_001685027.1"/>
</dbReference>
<dbReference type="InParanoid" id="Q4Q6G9"/>
<dbReference type="Proteomes" id="UP000000542">
    <property type="component" value="Chromosome 31"/>
</dbReference>
<proteinExistence type="predicted"/>
<reference evidence="1 2" key="1">
    <citation type="journal article" date="2005" name="Science">
        <title>The genome of the kinetoplastid parasite, Leishmania major.</title>
        <authorList>
            <person name="Ivens A.C."/>
            <person name="Peacock C.S."/>
            <person name="Worthey E.A."/>
            <person name="Murphy L."/>
            <person name="Aggarwal G."/>
            <person name="Berriman M."/>
            <person name="Sisk E."/>
            <person name="Rajandream M.A."/>
            <person name="Adlem E."/>
            <person name="Aert R."/>
            <person name="Anupama A."/>
            <person name="Apostolou Z."/>
            <person name="Attipoe P."/>
            <person name="Bason N."/>
            <person name="Bauser C."/>
            <person name="Beck A."/>
            <person name="Beverley S.M."/>
            <person name="Bianchettin G."/>
            <person name="Borzym K."/>
            <person name="Bothe G."/>
            <person name="Bruschi C.V."/>
            <person name="Collins M."/>
            <person name="Cadag E."/>
            <person name="Ciarloni L."/>
            <person name="Clayton C."/>
            <person name="Coulson R.M."/>
            <person name="Cronin A."/>
            <person name="Cruz A.K."/>
            <person name="Davies R.M."/>
            <person name="De Gaudenzi J."/>
            <person name="Dobson D.E."/>
            <person name="Duesterhoeft A."/>
            <person name="Fazelina G."/>
            <person name="Fosker N."/>
            <person name="Frasch A.C."/>
            <person name="Fraser A."/>
            <person name="Fuchs M."/>
            <person name="Gabel C."/>
            <person name="Goble A."/>
            <person name="Goffeau A."/>
            <person name="Harris D."/>
            <person name="Hertz-Fowler C."/>
            <person name="Hilbert H."/>
            <person name="Horn D."/>
            <person name="Huang Y."/>
            <person name="Klages S."/>
            <person name="Knights A."/>
            <person name="Kube M."/>
            <person name="Larke N."/>
            <person name="Litvin L."/>
            <person name="Lord A."/>
            <person name="Louie T."/>
            <person name="Marra M."/>
            <person name="Masuy D."/>
            <person name="Matthews K."/>
            <person name="Michaeli S."/>
            <person name="Mottram J.C."/>
            <person name="Muller-Auer S."/>
            <person name="Munden H."/>
            <person name="Nelson S."/>
            <person name="Norbertczak H."/>
            <person name="Oliver K."/>
            <person name="O'neil S."/>
            <person name="Pentony M."/>
            <person name="Pohl T.M."/>
            <person name="Price C."/>
            <person name="Purnelle B."/>
            <person name="Quail M.A."/>
            <person name="Rabbinowitsch E."/>
            <person name="Reinhardt R."/>
            <person name="Rieger M."/>
            <person name="Rinta J."/>
            <person name="Robben J."/>
            <person name="Robertson L."/>
            <person name="Ruiz J.C."/>
            <person name="Rutter S."/>
            <person name="Saunders D."/>
            <person name="Schafer M."/>
            <person name="Schein J."/>
            <person name="Schwartz D.C."/>
            <person name="Seeger K."/>
            <person name="Seyler A."/>
            <person name="Sharp S."/>
            <person name="Shin H."/>
            <person name="Sivam D."/>
            <person name="Squares R."/>
            <person name="Squares S."/>
            <person name="Tosato V."/>
            <person name="Vogt C."/>
            <person name="Volckaert G."/>
            <person name="Wambutt R."/>
            <person name="Warren T."/>
            <person name="Wedler H."/>
            <person name="Woodward J."/>
            <person name="Zhou S."/>
            <person name="Zimmermann W."/>
            <person name="Smith D.F."/>
            <person name="Blackwell J.M."/>
            <person name="Stuart K.D."/>
            <person name="Barrell B."/>
            <person name="Myler P.J."/>
        </authorList>
    </citation>
    <scope>NUCLEOTIDE SEQUENCE [LARGE SCALE GENOMIC DNA]</scope>
    <source>
        <strain evidence="2">MHOM/IL/81/Friedlin</strain>
    </source>
</reference>
<dbReference type="AlphaFoldDB" id="Q4Q6G9"/>
<evidence type="ECO:0000313" key="2">
    <source>
        <dbReference type="Proteomes" id="UP000000542"/>
    </source>
</evidence>
<evidence type="ECO:0000313" key="1">
    <source>
        <dbReference type="EMBL" id="CAJ08281.1"/>
    </source>
</evidence>
<dbReference type="VEuPathDB" id="TriTrypDB:LMJLV39_310015400"/>
<reference evidence="1 2" key="2">
    <citation type="journal article" date="2011" name="Genome Res.">
        <title>Chromosome and gene copy number variation allow major structural change between species and strains of Leishmania.</title>
        <authorList>
            <person name="Rogers M.B."/>
            <person name="Hilley J.D."/>
            <person name="Dickens N.J."/>
            <person name="Wilkes J."/>
            <person name="Bates P.A."/>
            <person name="Depledge D.P."/>
            <person name="Harris D."/>
            <person name="Her Y."/>
            <person name="Herzyk P."/>
            <person name="Imamura H."/>
            <person name="Otto T.D."/>
            <person name="Sanders M."/>
            <person name="Seeger K."/>
            <person name="Dujardin J.C."/>
            <person name="Berriman M."/>
            <person name="Smith D.F."/>
            <person name="Hertz-Fowler C."/>
            <person name="Mottram J.C."/>
        </authorList>
    </citation>
    <scope>NUCLEOTIDE SEQUENCE [LARGE SCALE GENOMIC DNA]</scope>
    <source>
        <strain evidence="2">MHOM/IL/81/Friedlin</strain>
    </source>
</reference>